<dbReference type="EMBL" id="CP139779">
    <property type="protein sequence ID" value="WQB71167.1"/>
    <property type="molecule type" value="Genomic_DNA"/>
</dbReference>
<accession>A0ABZ0VH94</accession>
<evidence type="ECO:0000256" key="1">
    <source>
        <dbReference type="ARBA" id="ARBA00004651"/>
    </source>
</evidence>
<evidence type="ECO:0000256" key="2">
    <source>
        <dbReference type="ARBA" id="ARBA00022475"/>
    </source>
</evidence>
<dbReference type="Proteomes" id="UP001324533">
    <property type="component" value="Chromosome"/>
</dbReference>
<feature type="transmembrane region" description="Helical" evidence="7">
    <location>
        <begin position="298"/>
        <end position="322"/>
    </location>
</feature>
<feature type="region of interest" description="Disordered" evidence="6">
    <location>
        <begin position="333"/>
        <end position="365"/>
    </location>
</feature>
<evidence type="ECO:0000256" key="5">
    <source>
        <dbReference type="ARBA" id="ARBA00023136"/>
    </source>
</evidence>
<feature type="transmembrane region" description="Helical" evidence="7">
    <location>
        <begin position="135"/>
        <end position="154"/>
    </location>
</feature>
<comment type="subcellular location">
    <subcellularLocation>
        <location evidence="1">Cell membrane</location>
        <topology evidence="1">Multi-pass membrane protein</topology>
    </subcellularLocation>
</comment>
<organism evidence="8 9">
    <name type="scientific">Microbacterium invictum</name>
    <dbReference type="NCBI Taxonomy" id="515415"/>
    <lineage>
        <taxon>Bacteria</taxon>
        <taxon>Bacillati</taxon>
        <taxon>Actinomycetota</taxon>
        <taxon>Actinomycetes</taxon>
        <taxon>Micrococcales</taxon>
        <taxon>Microbacteriaceae</taxon>
        <taxon>Microbacterium</taxon>
    </lineage>
</organism>
<feature type="transmembrane region" description="Helical" evidence="7">
    <location>
        <begin position="49"/>
        <end position="70"/>
    </location>
</feature>
<evidence type="ECO:0000313" key="9">
    <source>
        <dbReference type="Proteomes" id="UP001324533"/>
    </source>
</evidence>
<evidence type="ECO:0000256" key="6">
    <source>
        <dbReference type="SAM" id="MobiDB-lite"/>
    </source>
</evidence>
<gene>
    <name evidence="8" type="ORF">T9R20_04145</name>
</gene>
<name>A0ABZ0VH94_9MICO</name>
<dbReference type="PANTHER" id="PTHR32196">
    <property type="entry name" value="ABC TRANSPORTER PERMEASE PROTEIN YPHD-RELATED-RELATED"/>
    <property type="match status" value="1"/>
</dbReference>
<keyword evidence="5 7" id="KW-0472">Membrane</keyword>
<keyword evidence="2" id="KW-1003">Cell membrane</keyword>
<feature type="transmembrane region" description="Helical" evidence="7">
    <location>
        <begin position="103"/>
        <end position="123"/>
    </location>
</feature>
<protein>
    <submittedName>
        <fullName evidence="8">ABC transporter permease</fullName>
    </submittedName>
</protein>
<evidence type="ECO:0000256" key="3">
    <source>
        <dbReference type="ARBA" id="ARBA00022692"/>
    </source>
</evidence>
<feature type="transmembrane region" description="Helical" evidence="7">
    <location>
        <begin position="264"/>
        <end position="291"/>
    </location>
</feature>
<feature type="transmembrane region" description="Helical" evidence="7">
    <location>
        <begin position="224"/>
        <end position="244"/>
    </location>
</feature>
<reference evidence="8 9" key="1">
    <citation type="submission" date="2023-06" db="EMBL/GenBank/DDBJ databases">
        <title>Rock-solubilizing bacteria, Microbacterium invictum, promotes re-establishment of vegetation in rocky wasteland by accelerating rock bio-weathering and reshaping soil bacterial community.</title>
        <authorList>
            <person name="Liu C."/>
        </authorList>
    </citation>
    <scope>NUCLEOTIDE SEQUENCE [LARGE SCALE GENOMIC DNA]</scope>
    <source>
        <strain evidence="8 9">X-18</strain>
    </source>
</reference>
<feature type="compositionally biased region" description="Low complexity" evidence="6">
    <location>
        <begin position="339"/>
        <end position="351"/>
    </location>
</feature>
<dbReference type="CDD" id="cd06579">
    <property type="entry name" value="TM_PBP1_transp_AraH_like"/>
    <property type="match status" value="1"/>
</dbReference>
<dbReference type="InterPro" id="IPR001851">
    <property type="entry name" value="ABC_transp_permease"/>
</dbReference>
<keyword evidence="3 7" id="KW-0812">Transmembrane</keyword>
<evidence type="ECO:0000256" key="4">
    <source>
        <dbReference type="ARBA" id="ARBA00022989"/>
    </source>
</evidence>
<dbReference type="RefSeq" id="WP_322411285.1">
    <property type="nucleotide sequence ID" value="NZ_CP139779.1"/>
</dbReference>
<keyword evidence="4 7" id="KW-1133">Transmembrane helix</keyword>
<evidence type="ECO:0000256" key="7">
    <source>
        <dbReference type="SAM" id="Phobius"/>
    </source>
</evidence>
<feature type="transmembrane region" description="Helical" evidence="7">
    <location>
        <begin position="174"/>
        <end position="195"/>
    </location>
</feature>
<proteinExistence type="predicted"/>
<sequence length="365" mass="37338">MNRLKIALRTPWFWAIVGIALLLTINTLKDPGYLALSVNPTTGLLTGNLLDILRISAPIIMIALGMTFVIATGGIDLSVGSMMAVGGAVAMETLSSLDGAAPVGAMLTAIGLALALAIVLGAINGFLVSVIGLQPFITTLIMMLAARGIARVITGGQNTNATNEPFRLLANGQIFGLPTSFVLAIAIVVLVALVMRRTALGLMIESIGINPHASRLAGIRPRPILFGVYVLAAALAAVGGLFSVSEVMTVSVGGTGNLMELDAILAVVIGGTSLAGGKFSIVGSTVGALLIATLNKTVLFLGIPAAATPAFKAVVIIVLVLLQSERVRSWVLGRKRTPRTPTGDPGGPTRPAAEQGTPVSKEAVA</sequence>
<keyword evidence="9" id="KW-1185">Reference proteome</keyword>
<dbReference type="PANTHER" id="PTHR32196:SF19">
    <property type="entry name" value="GALACTOFURANOSE TRANSPORTER PERMEASE PROTEIN YTFT"/>
    <property type="match status" value="1"/>
</dbReference>
<feature type="transmembrane region" description="Helical" evidence="7">
    <location>
        <begin position="12"/>
        <end position="29"/>
    </location>
</feature>
<dbReference type="Pfam" id="PF02653">
    <property type="entry name" value="BPD_transp_2"/>
    <property type="match status" value="1"/>
</dbReference>
<evidence type="ECO:0000313" key="8">
    <source>
        <dbReference type="EMBL" id="WQB71167.1"/>
    </source>
</evidence>